<feature type="non-terminal residue" evidence="1">
    <location>
        <position position="31"/>
    </location>
</feature>
<name>X1LAV4_9ZZZZ</name>
<comment type="caution">
    <text evidence="1">The sequence shown here is derived from an EMBL/GenBank/DDBJ whole genome shotgun (WGS) entry which is preliminary data.</text>
</comment>
<evidence type="ECO:0000313" key="1">
    <source>
        <dbReference type="EMBL" id="GAH91278.1"/>
    </source>
</evidence>
<dbReference type="EMBL" id="BARU01047868">
    <property type="protein sequence ID" value="GAH91278.1"/>
    <property type="molecule type" value="Genomic_DNA"/>
</dbReference>
<dbReference type="AlphaFoldDB" id="X1LAV4"/>
<sequence length="31" mass="3756">MFSSAFSSSKIDNELKTEKWQEFDKEVFMHE</sequence>
<accession>X1LAV4</accession>
<reference evidence="1" key="1">
    <citation type="journal article" date="2014" name="Front. Microbiol.">
        <title>High frequency of phylogenetically diverse reductive dehalogenase-homologous genes in deep subseafloor sedimentary metagenomes.</title>
        <authorList>
            <person name="Kawai M."/>
            <person name="Futagami T."/>
            <person name="Toyoda A."/>
            <person name="Takaki Y."/>
            <person name="Nishi S."/>
            <person name="Hori S."/>
            <person name="Arai W."/>
            <person name="Tsubouchi T."/>
            <person name="Morono Y."/>
            <person name="Uchiyama I."/>
            <person name="Ito T."/>
            <person name="Fujiyama A."/>
            <person name="Inagaki F."/>
            <person name="Takami H."/>
        </authorList>
    </citation>
    <scope>NUCLEOTIDE SEQUENCE</scope>
    <source>
        <strain evidence="1">Expedition CK06-06</strain>
    </source>
</reference>
<proteinExistence type="predicted"/>
<organism evidence="1">
    <name type="scientific">marine sediment metagenome</name>
    <dbReference type="NCBI Taxonomy" id="412755"/>
    <lineage>
        <taxon>unclassified sequences</taxon>
        <taxon>metagenomes</taxon>
        <taxon>ecological metagenomes</taxon>
    </lineage>
</organism>
<gene>
    <name evidence="1" type="ORF">S03H2_71487</name>
</gene>
<protein>
    <submittedName>
        <fullName evidence="1">Uncharacterized protein</fullName>
    </submittedName>
</protein>